<protein>
    <submittedName>
        <fullName evidence="1">Uncharacterized protein</fullName>
    </submittedName>
</protein>
<keyword evidence="2" id="KW-1185">Reference proteome</keyword>
<dbReference type="EMBL" id="FOFB01000004">
    <property type="protein sequence ID" value="SEP98203.1"/>
    <property type="molecule type" value="Genomic_DNA"/>
</dbReference>
<gene>
    <name evidence="1" type="ORF">SAMN05444359_104126</name>
</gene>
<evidence type="ECO:0000313" key="1">
    <source>
        <dbReference type="EMBL" id="SEP98203.1"/>
    </source>
</evidence>
<reference evidence="2" key="1">
    <citation type="submission" date="2016-10" db="EMBL/GenBank/DDBJ databases">
        <authorList>
            <person name="Varghese N."/>
            <person name="Submissions S."/>
        </authorList>
    </citation>
    <scope>NUCLEOTIDE SEQUENCE [LARGE SCALE GENOMIC DNA]</scope>
    <source>
        <strain evidence="2">DSM 24740</strain>
    </source>
</reference>
<dbReference type="Proteomes" id="UP000199021">
    <property type="component" value="Unassembled WGS sequence"/>
</dbReference>
<dbReference type="AlphaFoldDB" id="A0A1H9CBP3"/>
<sequence length="280" mass="30752">MLGGISLLAQSTSVVVLSATKDATGLVNDLRLRSELQAQIDQVLAANTYGSLGCRLQLFPASSQRISGMAKVSITKYEFSLSFTDYVLDLPVGELITGTVSGNGGNDQEATTNALKKICKTYLSREKLQSVIRKHQALLPACDDLVSRLKKLNDTGHQTEVLAVYTQLSDGDKCSVEMESLVSSIYTQQQAADCRQMIIRAKAEVVAGNMRRAAQLLARVDPTLECADQAEALLDELMTKEGPRSSLEWYNTAHRSRNISPAVRRRIISNLVLEYAYNNY</sequence>
<name>A0A1H9CBP3_9BACT</name>
<organism evidence="1 2">
    <name type="scientific">Neolewinella agarilytica</name>
    <dbReference type="NCBI Taxonomy" id="478744"/>
    <lineage>
        <taxon>Bacteria</taxon>
        <taxon>Pseudomonadati</taxon>
        <taxon>Bacteroidota</taxon>
        <taxon>Saprospiria</taxon>
        <taxon>Saprospirales</taxon>
        <taxon>Lewinellaceae</taxon>
        <taxon>Neolewinella</taxon>
    </lineage>
</organism>
<evidence type="ECO:0000313" key="2">
    <source>
        <dbReference type="Proteomes" id="UP000199021"/>
    </source>
</evidence>
<dbReference type="STRING" id="478744.SAMN05444359_104126"/>
<accession>A0A1H9CBP3</accession>
<dbReference type="InParanoid" id="A0A1H9CBP3"/>
<proteinExistence type="predicted"/>